<dbReference type="HOGENOM" id="CLU_027634_3_0_6"/>
<dbReference type="PROSITE" id="PS00584">
    <property type="entry name" value="PFKB_KINASES_2"/>
    <property type="match status" value="1"/>
</dbReference>
<dbReference type="SUPFAM" id="SSF53613">
    <property type="entry name" value="Ribokinase-like"/>
    <property type="match status" value="1"/>
</dbReference>
<reference evidence="4" key="1">
    <citation type="journal article" date="2014" name="ISME J.">
        <title>Ecophysiology of Thioploca ingrica as revealed by the complete genome sequence supplemented with proteomic evidence.</title>
        <authorList>
            <person name="Kojima H."/>
            <person name="Ogura Y."/>
            <person name="Yamamoto N."/>
            <person name="Togashi T."/>
            <person name="Mori H."/>
            <person name="Watanabe T."/>
            <person name="Nemoto F."/>
            <person name="Kurokawa K."/>
            <person name="Hayashi T."/>
            <person name="Fukui M."/>
        </authorList>
    </citation>
    <scope>NUCLEOTIDE SEQUENCE [LARGE SCALE GENOMIC DNA]</scope>
</reference>
<feature type="domain" description="Carbohydrate kinase PfkB" evidence="3">
    <location>
        <begin position="2"/>
        <end position="287"/>
    </location>
</feature>
<dbReference type="InterPro" id="IPR002173">
    <property type="entry name" value="Carboh/pur_kinase_PfkB_CS"/>
</dbReference>
<dbReference type="Proteomes" id="UP000031623">
    <property type="component" value="Chromosome"/>
</dbReference>
<dbReference type="InterPro" id="IPR011611">
    <property type="entry name" value="PfkB_dom"/>
</dbReference>
<evidence type="ECO:0000256" key="2">
    <source>
        <dbReference type="ARBA" id="ARBA00022777"/>
    </source>
</evidence>
<evidence type="ECO:0000313" key="5">
    <source>
        <dbReference type="Proteomes" id="UP000031623"/>
    </source>
</evidence>
<dbReference type="Pfam" id="PF00294">
    <property type="entry name" value="PfkB"/>
    <property type="match status" value="1"/>
</dbReference>
<keyword evidence="2 4" id="KW-0418">Kinase</keyword>
<dbReference type="OrthoDB" id="9813569at2"/>
<keyword evidence="5" id="KW-1185">Reference proteome</keyword>
<sequence>MAHILGIGTATVDIINTVASYPTEDTEIRAIKQRICRGGNATNTLVVLSQLGHRCTWGGVWVNEPAGQLVLADLAHYAIDTSPCRVLAQGKMPTSYILLNQQNGSRTIVHYRDLPEFSFNDFQRINLAAFNWLHFEARQITETVQMIKQAKQQYPHLPISLEIEKPRPQIEQLFAQVDVLLFSKTFAQHDSHTDDAKLFLHSIHPQAPQACLICAWGTAGAYALTPPGDLLHSSAFPPAQVIDTLGAGDVFNAGIIDSLCRQQSLAMALTQACQLAGNQCGQEGLQLKSLNQTN</sequence>
<organism evidence="4 5">
    <name type="scientific">Thioploca ingrica</name>
    <dbReference type="NCBI Taxonomy" id="40754"/>
    <lineage>
        <taxon>Bacteria</taxon>
        <taxon>Pseudomonadati</taxon>
        <taxon>Pseudomonadota</taxon>
        <taxon>Gammaproteobacteria</taxon>
        <taxon>Thiotrichales</taxon>
        <taxon>Thiotrichaceae</taxon>
        <taxon>Thioploca</taxon>
    </lineage>
</organism>
<keyword evidence="1" id="KW-0808">Transferase</keyword>
<dbReference type="InterPro" id="IPR052562">
    <property type="entry name" value="Ketohexokinase-related"/>
</dbReference>
<dbReference type="PANTHER" id="PTHR42774:SF3">
    <property type="entry name" value="KETOHEXOKINASE"/>
    <property type="match status" value="1"/>
</dbReference>
<dbReference type="STRING" id="40754.THII_2182"/>
<protein>
    <submittedName>
        <fullName evidence="4">Ketohexokinase</fullName>
    </submittedName>
</protein>
<evidence type="ECO:0000313" key="4">
    <source>
        <dbReference type="EMBL" id="BAP56479.1"/>
    </source>
</evidence>
<evidence type="ECO:0000256" key="1">
    <source>
        <dbReference type="ARBA" id="ARBA00022679"/>
    </source>
</evidence>
<proteinExistence type="predicted"/>
<name>A0A090AGZ7_9GAMM</name>
<dbReference type="KEGG" id="tig:THII_2182"/>
<evidence type="ECO:0000259" key="3">
    <source>
        <dbReference type="Pfam" id="PF00294"/>
    </source>
</evidence>
<dbReference type="Gene3D" id="3.40.1190.20">
    <property type="match status" value="1"/>
</dbReference>
<dbReference type="InterPro" id="IPR029056">
    <property type="entry name" value="Ribokinase-like"/>
</dbReference>
<dbReference type="GO" id="GO:0016301">
    <property type="term" value="F:kinase activity"/>
    <property type="evidence" value="ECO:0007669"/>
    <property type="project" value="UniProtKB-KW"/>
</dbReference>
<gene>
    <name evidence="4" type="ORF">THII_2182</name>
</gene>
<accession>A0A090AGZ7</accession>
<dbReference type="AlphaFoldDB" id="A0A090AGZ7"/>
<dbReference type="EMBL" id="AP014633">
    <property type="protein sequence ID" value="BAP56479.1"/>
    <property type="molecule type" value="Genomic_DNA"/>
</dbReference>
<dbReference type="PANTHER" id="PTHR42774">
    <property type="entry name" value="PHOSPHOTRANSFERASE SYSTEM TRANSPORT PROTEIN"/>
    <property type="match status" value="1"/>
</dbReference>